<accession>A0A3B0YN86</accession>
<keyword evidence="3" id="KW-1133">Transmembrane helix</keyword>
<name>A0A3B0YN86_9ZZZZ</name>
<feature type="transmembrane region" description="Helical" evidence="3">
    <location>
        <begin position="18"/>
        <end position="34"/>
    </location>
</feature>
<dbReference type="PANTHER" id="PTHR23416:SF23">
    <property type="entry name" value="ACETYLTRANSFERASE C18B11.09C-RELATED"/>
    <property type="match status" value="1"/>
</dbReference>
<comment type="similarity">
    <text evidence="1">Belongs to the transferase hexapeptide repeat family.</text>
</comment>
<dbReference type="EMBL" id="UOFJ01000518">
    <property type="protein sequence ID" value="VAW70384.1"/>
    <property type="molecule type" value="Genomic_DNA"/>
</dbReference>
<sequence length="190" mass="21151">MENKNKYGGASFSLKNRIFRAIWGVFYFFLFKFTPRPFHIWRRLILRLFGAKIGQGCHVYPGVKIWAPWNLVLGDFVGIGDGATIYSMDLIRIGDYSVVSQGVHLCAGSHDFNAENFQLITSPITIGQHVWLCAEVFVGLGVSISDGSVVGARGVVTKSITDSWLVWGGVPVNKIGERDKKRVLNTVDEK</sequence>
<dbReference type="GO" id="GO:0008374">
    <property type="term" value="F:O-acyltransferase activity"/>
    <property type="evidence" value="ECO:0007669"/>
    <property type="project" value="TreeGrafter"/>
</dbReference>
<organism evidence="4">
    <name type="scientific">hydrothermal vent metagenome</name>
    <dbReference type="NCBI Taxonomy" id="652676"/>
    <lineage>
        <taxon>unclassified sequences</taxon>
        <taxon>metagenomes</taxon>
        <taxon>ecological metagenomes</taxon>
    </lineage>
</organism>
<keyword evidence="3" id="KW-0812">Transmembrane</keyword>
<dbReference type="CDD" id="cd05825">
    <property type="entry name" value="LbH_wcaF_like"/>
    <property type="match status" value="1"/>
</dbReference>
<evidence type="ECO:0000256" key="1">
    <source>
        <dbReference type="ARBA" id="ARBA00007274"/>
    </source>
</evidence>
<keyword evidence="2 4" id="KW-0808">Transferase</keyword>
<protein>
    <submittedName>
        <fullName evidence="4">Acetyltransferase</fullName>
    </submittedName>
</protein>
<evidence type="ECO:0000256" key="3">
    <source>
        <dbReference type="SAM" id="Phobius"/>
    </source>
</evidence>
<dbReference type="AlphaFoldDB" id="A0A3B0YN86"/>
<dbReference type="InterPro" id="IPR011004">
    <property type="entry name" value="Trimer_LpxA-like_sf"/>
</dbReference>
<proteinExistence type="inferred from homology"/>
<gene>
    <name evidence="4" type="ORF">MNBD_GAMMA10-3121</name>
</gene>
<evidence type="ECO:0000256" key="2">
    <source>
        <dbReference type="ARBA" id="ARBA00022679"/>
    </source>
</evidence>
<dbReference type="GO" id="GO:0005829">
    <property type="term" value="C:cytosol"/>
    <property type="evidence" value="ECO:0007669"/>
    <property type="project" value="TreeGrafter"/>
</dbReference>
<keyword evidence="3" id="KW-0472">Membrane</keyword>
<dbReference type="InterPro" id="IPR051159">
    <property type="entry name" value="Hexapeptide_acetyltransf"/>
</dbReference>
<dbReference type="Gene3D" id="2.160.10.10">
    <property type="entry name" value="Hexapeptide repeat proteins"/>
    <property type="match status" value="1"/>
</dbReference>
<dbReference type="PANTHER" id="PTHR23416">
    <property type="entry name" value="SIALIC ACID SYNTHASE-RELATED"/>
    <property type="match status" value="1"/>
</dbReference>
<dbReference type="SUPFAM" id="SSF51161">
    <property type="entry name" value="Trimeric LpxA-like enzymes"/>
    <property type="match status" value="1"/>
</dbReference>
<evidence type="ECO:0000313" key="4">
    <source>
        <dbReference type="EMBL" id="VAW70384.1"/>
    </source>
</evidence>
<reference evidence="4" key="1">
    <citation type="submission" date="2018-06" db="EMBL/GenBank/DDBJ databases">
        <authorList>
            <person name="Zhirakovskaya E."/>
        </authorList>
    </citation>
    <scope>NUCLEOTIDE SEQUENCE</scope>
</reference>